<dbReference type="PANTHER" id="PTHR34572">
    <property type="entry name" value="GOLGIN FAMILY A PROTEIN"/>
    <property type="match status" value="1"/>
</dbReference>
<protein>
    <submittedName>
        <fullName evidence="2">Uncharacterized protein</fullName>
    </submittedName>
</protein>
<feature type="compositionally biased region" description="Basic and acidic residues" evidence="1">
    <location>
        <begin position="100"/>
        <end position="111"/>
    </location>
</feature>
<reference evidence="2 3" key="1">
    <citation type="submission" date="2023-10" db="EMBL/GenBank/DDBJ databases">
        <title>Chromosome-scale genome assembly provides insights into flower coloration mechanisms of Canna indica.</title>
        <authorList>
            <person name="Li C."/>
        </authorList>
    </citation>
    <scope>NUCLEOTIDE SEQUENCE [LARGE SCALE GENOMIC DNA]</scope>
    <source>
        <tissue evidence="2">Flower</tissue>
    </source>
</reference>
<sequence length="220" mass="24034">MEGVGARLGRSSTRYGPATVFSGPVRKWKKRWIPLATPNNNNSSASANGNANGARSHLLLYKWAPISSATANGAAQPEEPPPRKFRYVPIAVVEEQTQEAAEKLDDQKLSEDDPSSLPNHDSSDMKPDMNDVAIEEAQASEKEQISTDDNNLTNLDLNLGLKSTDSERETKPRDADQDEGENQPGKSSLGVGIEMKTTTNSQVQNKLKRKASTTDLEMRV</sequence>
<evidence type="ECO:0000256" key="1">
    <source>
        <dbReference type="SAM" id="MobiDB-lite"/>
    </source>
</evidence>
<dbReference type="PANTHER" id="PTHR34572:SF1">
    <property type="entry name" value="GOLGIN FAMILY A PROTEIN"/>
    <property type="match status" value="1"/>
</dbReference>
<keyword evidence="3" id="KW-1185">Reference proteome</keyword>
<name>A0AAQ3K155_9LILI</name>
<dbReference type="AlphaFoldDB" id="A0AAQ3K155"/>
<dbReference type="EMBL" id="CP136891">
    <property type="protein sequence ID" value="WOK98156.1"/>
    <property type="molecule type" value="Genomic_DNA"/>
</dbReference>
<feature type="region of interest" description="Disordered" evidence="1">
    <location>
        <begin position="100"/>
        <end position="220"/>
    </location>
</feature>
<accession>A0AAQ3K155</accession>
<evidence type="ECO:0000313" key="2">
    <source>
        <dbReference type="EMBL" id="WOK98156.1"/>
    </source>
</evidence>
<proteinExistence type="predicted"/>
<organism evidence="2 3">
    <name type="scientific">Canna indica</name>
    <name type="common">Indian-shot</name>
    <dbReference type="NCBI Taxonomy" id="4628"/>
    <lineage>
        <taxon>Eukaryota</taxon>
        <taxon>Viridiplantae</taxon>
        <taxon>Streptophyta</taxon>
        <taxon>Embryophyta</taxon>
        <taxon>Tracheophyta</taxon>
        <taxon>Spermatophyta</taxon>
        <taxon>Magnoliopsida</taxon>
        <taxon>Liliopsida</taxon>
        <taxon>Zingiberales</taxon>
        <taxon>Cannaceae</taxon>
        <taxon>Canna</taxon>
    </lineage>
</organism>
<feature type="compositionally biased region" description="Low complexity" evidence="1">
    <location>
        <begin position="147"/>
        <end position="159"/>
    </location>
</feature>
<gene>
    <name evidence="2" type="ORF">Cni_G06866</name>
</gene>
<evidence type="ECO:0000313" key="3">
    <source>
        <dbReference type="Proteomes" id="UP001327560"/>
    </source>
</evidence>
<feature type="compositionally biased region" description="Basic and acidic residues" evidence="1">
    <location>
        <begin position="164"/>
        <end position="175"/>
    </location>
</feature>
<feature type="compositionally biased region" description="Polar residues" evidence="1">
    <location>
        <begin position="196"/>
        <end position="205"/>
    </location>
</feature>
<dbReference type="Proteomes" id="UP001327560">
    <property type="component" value="Chromosome 2"/>
</dbReference>